<dbReference type="InterPro" id="IPR028010">
    <property type="entry name" value="GSAP_C_dom"/>
</dbReference>
<evidence type="ECO:0000313" key="3">
    <source>
        <dbReference type="Proteomes" id="UP001642540"/>
    </source>
</evidence>
<name>A0ABP1QF49_9HEXA</name>
<organism evidence="2 3">
    <name type="scientific">Orchesella dallaii</name>
    <dbReference type="NCBI Taxonomy" id="48710"/>
    <lineage>
        <taxon>Eukaryota</taxon>
        <taxon>Metazoa</taxon>
        <taxon>Ecdysozoa</taxon>
        <taxon>Arthropoda</taxon>
        <taxon>Hexapoda</taxon>
        <taxon>Collembola</taxon>
        <taxon>Entomobryomorpha</taxon>
        <taxon>Entomobryoidea</taxon>
        <taxon>Orchesellidae</taxon>
        <taxon>Orchesellinae</taxon>
        <taxon>Orchesella</taxon>
    </lineage>
</organism>
<evidence type="ECO:0000313" key="2">
    <source>
        <dbReference type="EMBL" id="CAL8100970.1"/>
    </source>
</evidence>
<dbReference type="Pfam" id="PF14959">
    <property type="entry name" value="GSAP-16"/>
    <property type="match status" value="1"/>
</dbReference>
<keyword evidence="3" id="KW-1185">Reference proteome</keyword>
<dbReference type="EMBL" id="CAXLJM020000033">
    <property type="protein sequence ID" value="CAL8100970.1"/>
    <property type="molecule type" value="Genomic_DNA"/>
</dbReference>
<dbReference type="InterPro" id="IPR026172">
    <property type="entry name" value="GSAP_fam"/>
</dbReference>
<sequence length="958" mass="108316">MSTVVGTFGNGIIAYEKCGSDNHQHLHFVELVTASRRDLNRKPITRRKSLTLDYSEDQEIIHVAFQYLDKLRSVEKENALHTSNFNLNSVNSQNQGAPFVSAPRFALLTQVWKDSSNYYSALVMLVMDRHLPTSGSERIGESSSLGCQVELKKVRELMLVNKSENEFRVHLLPAHKRPPEEEPGADNADEMKTCSFKNRIVILNLDENVMQFTIETFIHDESSHTRIELLSTEMVTRCFWWAQWVSQYQFLVLAIDRKIQQSTFDEEESFKVIVKPMLSVLQFHNDFPRESVLNMPLDVDTGDIATSFGVLVEDPSIISSKSVNLKVCAHSSGAVYLFCVHHPSNDTKEVTAGNSSPETSHKKLKYSVNLLHHNKTLVVQYDLENSVSACLPLKMDVSTFAYDQYLAVIGWPSFIHILDVGVTHEPSHHITLDFNSFISLSQPVLPTAPSLPFLMILQSDVVNNCDDKLSAFTLNFAKQDLTLHQVQLSPAKLHQFLEKNALSTKVKLAVIHYILVHAGDINVCKRIIYDEGKRIGNLNLTRIYQEFLVGAAYAQTKKQLLPNMEQFLSLIPYAPHYPSEGTGQHENLSFELNTNWTEVCTMLLSPSQRVFPHNVTDVWTSLWQMNKQLARSNRFSHKNVADKLLLALQCYKPEALSKASTPMSPSSPMVCASLGDIAGLFGRRTTELQLPFVEHESCTANKQEYIFSINLRELSMHLLKERKEYPLLGHTVAGKYVCALVDTARLLCHLACLTVHLQPTKNRDKGFRLIDCLEWETKLRLFMLLEHYALALGKLACPLPQGFTPFFAYLAYKTVSFDQFIWHVRGGTFELQIDLVKTIMADLKDSDQESVSRKLRLLSLLPKSRAYRILNSWSHPVSVSLRARQHSSDLLSGTVSQARKSSFVSLKKKKSGDAVMGKTNITALDSFFQLLTGKANATDIDLGLLTEATMLSMEQQRE</sequence>
<protein>
    <recommendedName>
        <fullName evidence="1">Gamma-secretase-activating protein C-terminal domain-containing protein</fullName>
    </recommendedName>
</protein>
<feature type="domain" description="Gamma-secretase-activating protein C-terminal" evidence="1">
    <location>
        <begin position="743"/>
        <end position="850"/>
    </location>
</feature>
<evidence type="ECO:0000259" key="1">
    <source>
        <dbReference type="Pfam" id="PF14959"/>
    </source>
</evidence>
<comment type="caution">
    <text evidence="2">The sequence shown here is derived from an EMBL/GenBank/DDBJ whole genome shotgun (WGS) entry which is preliminary data.</text>
</comment>
<dbReference type="Proteomes" id="UP001642540">
    <property type="component" value="Unassembled WGS sequence"/>
</dbReference>
<reference evidence="2 3" key="1">
    <citation type="submission" date="2024-08" db="EMBL/GenBank/DDBJ databases">
        <authorList>
            <person name="Cucini C."/>
            <person name="Frati F."/>
        </authorList>
    </citation>
    <scope>NUCLEOTIDE SEQUENCE [LARGE SCALE GENOMIC DNA]</scope>
</reference>
<accession>A0ABP1QF49</accession>
<gene>
    <name evidence="2" type="ORF">ODALV1_LOCUS10691</name>
</gene>
<proteinExistence type="predicted"/>
<dbReference type="PANTHER" id="PTHR13630:SF1">
    <property type="entry name" value="GAMMA-SECRETASE-ACTIVATING PROTEIN"/>
    <property type="match status" value="1"/>
</dbReference>
<dbReference type="PANTHER" id="PTHR13630">
    <property type="entry name" value="GAMMA-SECRETASE-ACTIVATING PROTEIN"/>
    <property type="match status" value="1"/>
</dbReference>